<dbReference type="InterPro" id="IPR029000">
    <property type="entry name" value="Cyclophilin-like_dom_sf"/>
</dbReference>
<accession>A0A699ZYS5</accession>
<dbReference type="Pfam" id="PF00160">
    <property type="entry name" value="Pro_isomerase"/>
    <property type="match status" value="1"/>
</dbReference>
<dbReference type="PRINTS" id="PR00153">
    <property type="entry name" value="CSAPPISMRASE"/>
</dbReference>
<proteinExistence type="inferred from homology"/>
<dbReference type="AlphaFoldDB" id="A0A699ZYS5"/>
<dbReference type="SUPFAM" id="SSF50891">
    <property type="entry name" value="Cyclophilin-like"/>
    <property type="match status" value="1"/>
</dbReference>
<keyword evidence="2 4" id="KW-0413">Isomerase</keyword>
<name>A0A699ZYS5_HAELA</name>
<dbReference type="GO" id="GO:0003755">
    <property type="term" value="F:peptidyl-prolyl cis-trans isomerase activity"/>
    <property type="evidence" value="ECO:0007669"/>
    <property type="project" value="UniProtKB-UniRule"/>
</dbReference>
<evidence type="ECO:0000313" key="5">
    <source>
        <dbReference type="Proteomes" id="UP000485058"/>
    </source>
</evidence>
<evidence type="ECO:0000256" key="1">
    <source>
        <dbReference type="ARBA" id="ARBA00007365"/>
    </source>
</evidence>
<organism evidence="4 5">
    <name type="scientific">Haematococcus lacustris</name>
    <name type="common">Green alga</name>
    <name type="synonym">Haematococcus pluvialis</name>
    <dbReference type="NCBI Taxonomy" id="44745"/>
    <lineage>
        <taxon>Eukaryota</taxon>
        <taxon>Viridiplantae</taxon>
        <taxon>Chlorophyta</taxon>
        <taxon>core chlorophytes</taxon>
        <taxon>Chlorophyceae</taxon>
        <taxon>CS clade</taxon>
        <taxon>Chlamydomonadales</taxon>
        <taxon>Haematococcaceae</taxon>
        <taxon>Haematococcus</taxon>
    </lineage>
</organism>
<evidence type="ECO:0000259" key="3">
    <source>
        <dbReference type="PROSITE" id="PS50072"/>
    </source>
</evidence>
<feature type="domain" description="PPIase cyclophilin-type" evidence="3">
    <location>
        <begin position="1"/>
        <end position="59"/>
    </location>
</feature>
<dbReference type="EMBL" id="BLLF01002286">
    <property type="protein sequence ID" value="GFH23498.1"/>
    <property type="molecule type" value="Genomic_DNA"/>
</dbReference>
<dbReference type="GO" id="GO:0016018">
    <property type="term" value="F:cyclosporin A binding"/>
    <property type="evidence" value="ECO:0007669"/>
    <property type="project" value="TreeGrafter"/>
</dbReference>
<keyword evidence="5" id="KW-1185">Reference proteome</keyword>
<gene>
    <name evidence="4" type="ORF">HaLaN_21115</name>
</gene>
<comment type="function">
    <text evidence="2">PPIases accelerate the folding of proteins. It catalyzes the cis-trans isomerization of proline imidic peptide bonds in oligopeptides.</text>
</comment>
<protein>
    <recommendedName>
        <fullName evidence="2">Peptidyl-prolyl cis-trans isomerase</fullName>
        <shortName evidence="2">PPIase</shortName>
        <ecNumber evidence="2">5.2.1.8</ecNumber>
    </recommendedName>
</protein>
<evidence type="ECO:0000313" key="4">
    <source>
        <dbReference type="EMBL" id="GFH23498.1"/>
    </source>
</evidence>
<dbReference type="InterPro" id="IPR002130">
    <property type="entry name" value="Cyclophilin-type_PPIase_dom"/>
</dbReference>
<dbReference type="EC" id="5.2.1.8" evidence="2"/>
<comment type="catalytic activity">
    <reaction evidence="2">
        <text>[protein]-peptidylproline (omega=180) = [protein]-peptidylproline (omega=0)</text>
        <dbReference type="Rhea" id="RHEA:16237"/>
        <dbReference type="Rhea" id="RHEA-COMP:10747"/>
        <dbReference type="Rhea" id="RHEA-COMP:10748"/>
        <dbReference type="ChEBI" id="CHEBI:83833"/>
        <dbReference type="ChEBI" id="CHEBI:83834"/>
        <dbReference type="EC" id="5.2.1.8"/>
    </reaction>
</comment>
<dbReference type="GO" id="GO:0005737">
    <property type="term" value="C:cytoplasm"/>
    <property type="evidence" value="ECO:0007669"/>
    <property type="project" value="TreeGrafter"/>
</dbReference>
<comment type="caution">
    <text evidence="4">The sequence shown here is derived from an EMBL/GenBank/DDBJ whole genome shotgun (WGS) entry which is preliminary data.</text>
</comment>
<keyword evidence="2" id="KW-0697">Rotamase</keyword>
<evidence type="ECO:0000256" key="2">
    <source>
        <dbReference type="RuleBase" id="RU363019"/>
    </source>
</evidence>
<dbReference type="PANTHER" id="PTHR11071">
    <property type="entry name" value="PEPTIDYL-PROLYL CIS-TRANS ISOMERASE"/>
    <property type="match status" value="1"/>
</dbReference>
<dbReference type="PROSITE" id="PS50072">
    <property type="entry name" value="CSA_PPIASE_2"/>
    <property type="match status" value="1"/>
</dbReference>
<comment type="similarity">
    <text evidence="1 2">Belongs to the cyclophilin-type PPIase family.</text>
</comment>
<dbReference type="PANTHER" id="PTHR11071:SF561">
    <property type="entry name" value="PEPTIDYL-PROLYL CIS-TRANS ISOMERASE D-RELATED"/>
    <property type="match status" value="1"/>
</dbReference>
<dbReference type="GO" id="GO:0006457">
    <property type="term" value="P:protein folding"/>
    <property type="evidence" value="ECO:0007669"/>
    <property type="project" value="TreeGrafter"/>
</dbReference>
<sequence>MAATQFFITCAKTDWLDNKHVVFGRVIEDGMLAVRKIESVATGKNNRPNLPCIITECGEF</sequence>
<reference evidence="4 5" key="1">
    <citation type="submission" date="2020-02" db="EMBL/GenBank/DDBJ databases">
        <title>Draft genome sequence of Haematococcus lacustris strain NIES-144.</title>
        <authorList>
            <person name="Morimoto D."/>
            <person name="Nakagawa S."/>
            <person name="Yoshida T."/>
            <person name="Sawayama S."/>
        </authorList>
    </citation>
    <scope>NUCLEOTIDE SEQUENCE [LARGE SCALE GENOMIC DNA]</scope>
    <source>
        <strain evidence="4 5">NIES-144</strain>
    </source>
</reference>
<dbReference type="Gene3D" id="2.40.100.10">
    <property type="entry name" value="Cyclophilin-like"/>
    <property type="match status" value="1"/>
</dbReference>
<dbReference type="Proteomes" id="UP000485058">
    <property type="component" value="Unassembled WGS sequence"/>
</dbReference>